<organism evidence="3 4">
    <name type="scientific">Opisthorchis felineus</name>
    <dbReference type="NCBI Taxonomy" id="147828"/>
    <lineage>
        <taxon>Eukaryota</taxon>
        <taxon>Metazoa</taxon>
        <taxon>Spiralia</taxon>
        <taxon>Lophotrochozoa</taxon>
        <taxon>Platyhelminthes</taxon>
        <taxon>Trematoda</taxon>
        <taxon>Digenea</taxon>
        <taxon>Opisthorchiida</taxon>
        <taxon>Opisthorchiata</taxon>
        <taxon>Opisthorchiidae</taxon>
        <taxon>Opisthorchis</taxon>
    </lineage>
</organism>
<keyword evidence="1" id="KW-1133">Transmembrane helix</keyword>
<gene>
    <name evidence="3" type="ORF">CRM22_002128</name>
</gene>
<feature type="transmembrane region" description="Helical" evidence="1">
    <location>
        <begin position="79"/>
        <end position="99"/>
    </location>
</feature>
<feature type="domain" description="CWH43-like N-terminal" evidence="2">
    <location>
        <begin position="74"/>
        <end position="250"/>
    </location>
</feature>
<feature type="transmembrane region" description="Helical" evidence="1">
    <location>
        <begin position="120"/>
        <end position="140"/>
    </location>
</feature>
<feature type="transmembrane region" description="Helical" evidence="1">
    <location>
        <begin position="152"/>
        <end position="170"/>
    </location>
</feature>
<dbReference type="EMBL" id="SJOL01003772">
    <property type="protein sequence ID" value="TGZ72371.1"/>
    <property type="molecule type" value="Genomic_DNA"/>
</dbReference>
<keyword evidence="4" id="KW-1185">Reference proteome</keyword>
<accession>A0A4S2M7G5</accession>
<proteinExistence type="predicted"/>
<evidence type="ECO:0000313" key="4">
    <source>
        <dbReference type="Proteomes" id="UP000308267"/>
    </source>
</evidence>
<dbReference type="Proteomes" id="UP000308267">
    <property type="component" value="Unassembled WGS sequence"/>
</dbReference>
<sequence>MVNHFRALAFSKFIRIPRFLHTLAPLPVVCVLTAVLPIFLGTSEEGPPGINKWFETKTKNKTQLVRTFSDLSWIVPAKFYFTSGLFVTSVLASITYWFWFAVREDVAKRLPTNVGTSIRLLIFSRWMAYISCLALSLVATFPTDRVNPLHQLFKMVLFVTSITHMVCNLIDRWSEFNNRNYIWFFEFVLTVCTVYAFLSFEALVFANRQSVWVINPSSTNTKKRIHNVERLLEYAVLSGILSRLLMMVPDMIRYTVKPYQLIKKKPVVNLHAWKSYAS</sequence>
<evidence type="ECO:0000313" key="3">
    <source>
        <dbReference type="EMBL" id="TGZ72371.1"/>
    </source>
</evidence>
<keyword evidence="1" id="KW-0472">Membrane</keyword>
<feature type="transmembrane region" description="Helical" evidence="1">
    <location>
        <begin position="182"/>
        <end position="206"/>
    </location>
</feature>
<comment type="caution">
    <text evidence="3">The sequence shown here is derived from an EMBL/GenBank/DDBJ whole genome shotgun (WGS) entry which is preliminary data.</text>
</comment>
<dbReference type="AlphaFoldDB" id="A0A4S2M7G5"/>
<name>A0A4S2M7G5_OPIFE</name>
<evidence type="ECO:0000259" key="2">
    <source>
        <dbReference type="Pfam" id="PF10277"/>
    </source>
</evidence>
<dbReference type="InterPro" id="IPR019402">
    <property type="entry name" value="CWH43_N"/>
</dbReference>
<dbReference type="Pfam" id="PF10277">
    <property type="entry name" value="Frag1"/>
    <property type="match status" value="1"/>
</dbReference>
<dbReference type="OrthoDB" id="6259456at2759"/>
<protein>
    <recommendedName>
        <fullName evidence="2">CWH43-like N-terminal domain-containing protein</fullName>
    </recommendedName>
</protein>
<keyword evidence="1" id="KW-0812">Transmembrane</keyword>
<feature type="transmembrane region" description="Helical" evidence="1">
    <location>
        <begin position="20"/>
        <end position="40"/>
    </location>
</feature>
<reference evidence="3 4" key="1">
    <citation type="journal article" date="2019" name="BMC Genomics">
        <title>New insights from Opisthorchis felineus genome: update on genomics of the epidemiologically important liver flukes.</title>
        <authorList>
            <person name="Ershov N.I."/>
            <person name="Mordvinov V.A."/>
            <person name="Prokhortchouk E.B."/>
            <person name="Pakharukova M.Y."/>
            <person name="Gunbin K.V."/>
            <person name="Ustyantsev K."/>
            <person name="Genaev M.A."/>
            <person name="Blinov A.G."/>
            <person name="Mazur A."/>
            <person name="Boulygina E."/>
            <person name="Tsygankova S."/>
            <person name="Khrameeva E."/>
            <person name="Chekanov N."/>
            <person name="Fan G."/>
            <person name="Xiao A."/>
            <person name="Zhang H."/>
            <person name="Xu X."/>
            <person name="Yang H."/>
            <person name="Solovyev V."/>
            <person name="Lee S.M."/>
            <person name="Liu X."/>
            <person name="Afonnikov D.A."/>
            <person name="Skryabin K.G."/>
        </authorList>
    </citation>
    <scope>NUCLEOTIDE SEQUENCE [LARGE SCALE GENOMIC DNA]</scope>
    <source>
        <strain evidence="3">AK-0245</strain>
        <tissue evidence="3">Whole organism</tissue>
    </source>
</reference>
<evidence type="ECO:0000256" key="1">
    <source>
        <dbReference type="SAM" id="Phobius"/>
    </source>
</evidence>